<accession>A0AAN7SYP3</accession>
<reference evidence="8 9" key="1">
    <citation type="submission" date="2023-08" db="EMBL/GenBank/DDBJ databases">
        <title>Black Yeasts Isolated from many extreme environments.</title>
        <authorList>
            <person name="Coleine C."/>
            <person name="Stajich J.E."/>
            <person name="Selbmann L."/>
        </authorList>
    </citation>
    <scope>NUCLEOTIDE SEQUENCE [LARGE SCALE GENOMIC DNA]</scope>
    <source>
        <strain evidence="8 9">CCFEE 5910</strain>
    </source>
</reference>
<gene>
    <name evidence="8" type="ORF">LTR05_005362</name>
</gene>
<dbReference type="InterPro" id="IPR045135">
    <property type="entry name" value="Rpn7_N"/>
</dbReference>
<evidence type="ECO:0000256" key="1">
    <source>
        <dbReference type="ARBA" id="ARBA00004123"/>
    </source>
</evidence>
<evidence type="ECO:0000256" key="5">
    <source>
        <dbReference type="ARBA" id="ARBA00023242"/>
    </source>
</evidence>
<evidence type="ECO:0000256" key="4">
    <source>
        <dbReference type="ARBA" id="ARBA00022790"/>
    </source>
</evidence>
<keyword evidence="4" id="KW-0736">Signalosome</keyword>
<dbReference type="Proteomes" id="UP001309876">
    <property type="component" value="Unassembled WGS sequence"/>
</dbReference>
<feature type="coiled-coil region" evidence="6">
    <location>
        <begin position="126"/>
        <end position="157"/>
    </location>
</feature>
<dbReference type="PANTHER" id="PTHR14145">
    <property type="entry name" value="26S PROTESOME SUBUNIT 6"/>
    <property type="match status" value="1"/>
</dbReference>
<dbReference type="Pfam" id="PF01399">
    <property type="entry name" value="PCI"/>
    <property type="match status" value="1"/>
</dbReference>
<dbReference type="AlphaFoldDB" id="A0AAN7SYP3"/>
<keyword evidence="6" id="KW-0175">Coiled coil</keyword>
<dbReference type="PANTHER" id="PTHR14145:SF2">
    <property type="entry name" value="COP9 SIGNALOSOME COMPLEX SUBUNIT 1"/>
    <property type="match status" value="1"/>
</dbReference>
<evidence type="ECO:0000259" key="7">
    <source>
        <dbReference type="PROSITE" id="PS50250"/>
    </source>
</evidence>
<comment type="caution">
    <text evidence="8">The sequence shown here is derived from an EMBL/GenBank/DDBJ whole genome shotgun (WGS) entry which is preliminary data.</text>
</comment>
<comment type="subcellular location">
    <subcellularLocation>
        <location evidence="2">Cytoplasm</location>
    </subcellularLocation>
    <subcellularLocation>
        <location evidence="1">Nucleus</location>
    </subcellularLocation>
</comment>
<proteinExistence type="predicted"/>
<name>A0AAN7SYP3_9EURO</name>
<organism evidence="8 9">
    <name type="scientific">Lithohypha guttulata</name>
    <dbReference type="NCBI Taxonomy" id="1690604"/>
    <lineage>
        <taxon>Eukaryota</taxon>
        <taxon>Fungi</taxon>
        <taxon>Dikarya</taxon>
        <taxon>Ascomycota</taxon>
        <taxon>Pezizomycotina</taxon>
        <taxon>Eurotiomycetes</taxon>
        <taxon>Chaetothyriomycetidae</taxon>
        <taxon>Chaetothyriales</taxon>
        <taxon>Trichomeriaceae</taxon>
        <taxon>Lithohypha</taxon>
    </lineage>
</organism>
<dbReference type="Pfam" id="PF10602">
    <property type="entry name" value="RPN7"/>
    <property type="match status" value="1"/>
</dbReference>
<evidence type="ECO:0000313" key="8">
    <source>
        <dbReference type="EMBL" id="KAK5084286.1"/>
    </source>
</evidence>
<dbReference type="InterPro" id="IPR000717">
    <property type="entry name" value="PCI_dom"/>
</dbReference>
<dbReference type="GO" id="GO:0008180">
    <property type="term" value="C:COP9 signalosome"/>
    <property type="evidence" value="ECO:0007669"/>
    <property type="project" value="UniProtKB-KW"/>
</dbReference>
<evidence type="ECO:0000256" key="2">
    <source>
        <dbReference type="ARBA" id="ARBA00004496"/>
    </source>
</evidence>
<keyword evidence="9" id="KW-1185">Reference proteome</keyword>
<protein>
    <recommendedName>
        <fullName evidence="7">PCI domain-containing protein</fullName>
    </recommendedName>
</protein>
<keyword evidence="5" id="KW-0539">Nucleus</keyword>
<evidence type="ECO:0000256" key="3">
    <source>
        <dbReference type="ARBA" id="ARBA00022490"/>
    </source>
</evidence>
<dbReference type="Gene3D" id="1.25.40.570">
    <property type="match status" value="1"/>
</dbReference>
<sequence>MAGEFWRQSRFSNKGINSAVKTVDFVDIAMSEDQHVTHIKPTYHVTVSEAPKFDLQSYIANYKGRTVFRRLYLIASCSTALQEEAARLAVAEAKKGSDVNQYQDAVQLLATITGQDVQELMDKKWLSNQEKQNAAESKRLENELKQYKNNLIRESIRMGSEELGVHNHNTGDLPNALKSFNRMRDYCTGPGHIATTAFRTIAVNIEQRNWLGVQSQVAKIRALQQMKPEESAKNQPKIFAAQGLQYMSLGDYKEAANFFLDVDFAALGDNYNDVISANDVAVYGGLCALASMSRSELQNKVLDNANFRSFLELEPHIRRAINSFCASKYSQCLETLESYRVDYLLDIYLQEQLGLIYTKIRTKSIVQYFQPFSRVTLKSMEKMFGTSSISTTNGQQSSTGTITPFVQELIQMIESDALQARIDLERMVLIAYEESPRAIMQQQALDTVDNFINEARIKLLRLNAINGGLEVKQAQNKGKQTASGAMYISSLVDVSSGSGQFQGQGYSLRSARG</sequence>
<feature type="domain" description="PCI" evidence="7">
    <location>
        <begin position="251"/>
        <end position="436"/>
    </location>
</feature>
<evidence type="ECO:0000313" key="9">
    <source>
        <dbReference type="Proteomes" id="UP001309876"/>
    </source>
</evidence>
<dbReference type="InterPro" id="IPR019585">
    <property type="entry name" value="Rpn7/CSN1"/>
</dbReference>
<dbReference type="GO" id="GO:0005737">
    <property type="term" value="C:cytoplasm"/>
    <property type="evidence" value="ECO:0007669"/>
    <property type="project" value="UniProtKB-SubCell"/>
</dbReference>
<dbReference type="PROSITE" id="PS50250">
    <property type="entry name" value="PCI"/>
    <property type="match status" value="1"/>
</dbReference>
<keyword evidence="3" id="KW-0963">Cytoplasm</keyword>
<dbReference type="EMBL" id="JAVRRJ010000005">
    <property type="protein sequence ID" value="KAK5084286.1"/>
    <property type="molecule type" value="Genomic_DNA"/>
</dbReference>
<evidence type="ECO:0000256" key="6">
    <source>
        <dbReference type="SAM" id="Coils"/>
    </source>
</evidence>